<feature type="non-terminal residue" evidence="2">
    <location>
        <position position="105"/>
    </location>
</feature>
<keyword evidence="3" id="KW-1185">Reference proteome</keyword>
<dbReference type="InterPro" id="IPR051564">
    <property type="entry name" value="LRR_receptor-like_kinase"/>
</dbReference>
<gene>
    <name evidence="2" type="ORF">P3X46_034308</name>
</gene>
<dbReference type="PROSITE" id="PS00108">
    <property type="entry name" value="PROTEIN_KINASE_ST"/>
    <property type="match status" value="1"/>
</dbReference>
<dbReference type="InterPro" id="IPR011009">
    <property type="entry name" value="Kinase-like_dom_sf"/>
</dbReference>
<evidence type="ECO:0000313" key="3">
    <source>
        <dbReference type="Proteomes" id="UP001174677"/>
    </source>
</evidence>
<feature type="domain" description="Protein kinase" evidence="1">
    <location>
        <begin position="1"/>
        <end position="105"/>
    </location>
</feature>
<dbReference type="Proteomes" id="UP001174677">
    <property type="component" value="Unassembled WGS sequence"/>
</dbReference>
<dbReference type="InterPro" id="IPR000719">
    <property type="entry name" value="Prot_kinase_dom"/>
</dbReference>
<dbReference type="EMBL" id="JARPOI010000048">
    <property type="protein sequence ID" value="KAJ9130620.1"/>
    <property type="molecule type" value="Genomic_DNA"/>
</dbReference>
<accession>A0ABQ9KC91</accession>
<dbReference type="Pfam" id="PF00069">
    <property type="entry name" value="Pkinase"/>
    <property type="match status" value="1"/>
</dbReference>
<dbReference type="PANTHER" id="PTHR48055:SF55">
    <property type="entry name" value="PROTEIN KINASE DOMAIN-CONTAINING PROTEIN"/>
    <property type="match status" value="1"/>
</dbReference>
<dbReference type="PANTHER" id="PTHR48055">
    <property type="entry name" value="LEUCINE-RICH REPEAT RECEPTOR PROTEIN KINASE EMS1"/>
    <property type="match status" value="1"/>
</dbReference>
<protein>
    <recommendedName>
        <fullName evidence="1">Protein kinase domain-containing protein</fullName>
    </recommendedName>
</protein>
<dbReference type="Gene3D" id="1.10.510.10">
    <property type="entry name" value="Transferase(Phosphotransferase) domain 1"/>
    <property type="match status" value="1"/>
</dbReference>
<evidence type="ECO:0000259" key="1">
    <source>
        <dbReference type="PROSITE" id="PS50011"/>
    </source>
</evidence>
<dbReference type="SUPFAM" id="SSF56112">
    <property type="entry name" value="Protein kinase-like (PK-like)"/>
    <property type="match status" value="1"/>
</dbReference>
<proteinExistence type="predicted"/>
<dbReference type="InterPro" id="IPR008271">
    <property type="entry name" value="Ser/Thr_kinase_AS"/>
</dbReference>
<sequence>MENGSLEMWLHPEGNGYSQRKKLNFFQRLCIAIDVASALHYLHDHCGMQIVHCDLKPSNILLDNDMTAHVGDFGLARLISESTSNPSQHQNFSTGLKGTIGYMAP</sequence>
<dbReference type="PROSITE" id="PS50011">
    <property type="entry name" value="PROTEIN_KINASE_DOM"/>
    <property type="match status" value="1"/>
</dbReference>
<evidence type="ECO:0000313" key="2">
    <source>
        <dbReference type="EMBL" id="KAJ9130620.1"/>
    </source>
</evidence>
<reference evidence="2 3" key="1">
    <citation type="journal article" date="2023" name="Plant Biotechnol. J.">
        <title>Chromosome-level wild Hevea brasiliensis genome provides new tools for genomic-assisted breeding and valuable loci to elevate rubber yield.</title>
        <authorList>
            <person name="Cheng H."/>
            <person name="Song X."/>
            <person name="Hu Y."/>
            <person name="Wu T."/>
            <person name="Yang Q."/>
            <person name="An Z."/>
            <person name="Feng S."/>
            <person name="Deng Z."/>
            <person name="Wu W."/>
            <person name="Zeng X."/>
            <person name="Tu M."/>
            <person name="Wang X."/>
            <person name="Huang H."/>
        </authorList>
    </citation>
    <scope>NUCLEOTIDE SEQUENCE [LARGE SCALE GENOMIC DNA]</scope>
    <source>
        <strain evidence="2">MT/VB/25A 57/8</strain>
    </source>
</reference>
<organism evidence="2 3">
    <name type="scientific">Hevea brasiliensis</name>
    <name type="common">Para rubber tree</name>
    <name type="synonym">Siphonia brasiliensis</name>
    <dbReference type="NCBI Taxonomy" id="3981"/>
    <lineage>
        <taxon>Eukaryota</taxon>
        <taxon>Viridiplantae</taxon>
        <taxon>Streptophyta</taxon>
        <taxon>Embryophyta</taxon>
        <taxon>Tracheophyta</taxon>
        <taxon>Spermatophyta</taxon>
        <taxon>Magnoliopsida</taxon>
        <taxon>eudicotyledons</taxon>
        <taxon>Gunneridae</taxon>
        <taxon>Pentapetalae</taxon>
        <taxon>rosids</taxon>
        <taxon>fabids</taxon>
        <taxon>Malpighiales</taxon>
        <taxon>Euphorbiaceae</taxon>
        <taxon>Crotonoideae</taxon>
        <taxon>Micrandreae</taxon>
        <taxon>Hevea</taxon>
    </lineage>
</organism>
<comment type="caution">
    <text evidence="2">The sequence shown here is derived from an EMBL/GenBank/DDBJ whole genome shotgun (WGS) entry which is preliminary data.</text>
</comment>
<name>A0ABQ9KC91_HEVBR</name>